<evidence type="ECO:0000313" key="2">
    <source>
        <dbReference type="EMBL" id="CAB4737839.1"/>
    </source>
</evidence>
<feature type="region of interest" description="Disordered" evidence="1">
    <location>
        <begin position="87"/>
        <end position="109"/>
    </location>
</feature>
<gene>
    <name evidence="2" type="ORF">UFOPK2683_01691</name>
    <name evidence="3" type="ORF">UFOPK3897_01316</name>
</gene>
<feature type="region of interest" description="Disordered" evidence="1">
    <location>
        <begin position="51"/>
        <end position="72"/>
    </location>
</feature>
<organism evidence="3">
    <name type="scientific">freshwater metagenome</name>
    <dbReference type="NCBI Taxonomy" id="449393"/>
    <lineage>
        <taxon>unclassified sequences</taxon>
        <taxon>metagenomes</taxon>
        <taxon>ecological metagenomes</taxon>
    </lineage>
</organism>
<proteinExistence type="predicted"/>
<dbReference type="AlphaFoldDB" id="A0A6J7MUC4"/>
<name>A0A6J7MUC4_9ZZZZ</name>
<reference evidence="3" key="1">
    <citation type="submission" date="2020-05" db="EMBL/GenBank/DDBJ databases">
        <authorList>
            <person name="Chiriac C."/>
            <person name="Salcher M."/>
            <person name="Ghai R."/>
            <person name="Kavagutti S V."/>
        </authorList>
    </citation>
    <scope>NUCLEOTIDE SEQUENCE</scope>
</reference>
<feature type="region of interest" description="Disordered" evidence="1">
    <location>
        <begin position="1"/>
        <end position="21"/>
    </location>
</feature>
<feature type="compositionally biased region" description="Basic and acidic residues" evidence="1">
    <location>
        <begin position="93"/>
        <end position="102"/>
    </location>
</feature>
<sequence length="109" mass="11702">MPRIPTHLRTTNPEENKAKARKRYRSALIAAVVLTFSTGTVALAAGLGVLTPSNAQTPTASPPPAAAPRASSQITSLDDLYAELDQIISGSRSGDRNEHEEHEEHEDDD</sequence>
<dbReference type="EMBL" id="CAFBOF010000038">
    <property type="protein sequence ID" value="CAB4984456.1"/>
    <property type="molecule type" value="Genomic_DNA"/>
</dbReference>
<evidence type="ECO:0000256" key="1">
    <source>
        <dbReference type="SAM" id="MobiDB-lite"/>
    </source>
</evidence>
<evidence type="ECO:0000313" key="3">
    <source>
        <dbReference type="EMBL" id="CAB4984456.1"/>
    </source>
</evidence>
<protein>
    <submittedName>
        <fullName evidence="3">Unannotated protein</fullName>
    </submittedName>
</protein>
<dbReference type="EMBL" id="CAEZYK010000162">
    <property type="protein sequence ID" value="CAB4737839.1"/>
    <property type="molecule type" value="Genomic_DNA"/>
</dbReference>
<accession>A0A6J7MUC4</accession>